<name>A0AAV2HWF6_LYMST</name>
<dbReference type="EMBL" id="CAXITT010000235">
    <property type="protein sequence ID" value="CAL1536653.1"/>
    <property type="molecule type" value="Genomic_DNA"/>
</dbReference>
<dbReference type="Proteomes" id="UP001497497">
    <property type="component" value="Unassembled WGS sequence"/>
</dbReference>
<protein>
    <recommendedName>
        <fullName evidence="3">DUF4371 domain-containing protein</fullName>
    </recommendedName>
</protein>
<sequence>GKQITHNLKSRASEFIFYALALDESTDMAGTAQLAIFIKGVDVHKIKKKTETLAALYPLKDTTKLQDLLEAVT</sequence>
<evidence type="ECO:0000313" key="2">
    <source>
        <dbReference type="Proteomes" id="UP001497497"/>
    </source>
</evidence>
<dbReference type="PANTHER" id="PTHR45913">
    <property type="entry name" value="EPM2A-INTERACTING PROTEIN 1"/>
    <property type="match status" value="1"/>
</dbReference>
<evidence type="ECO:0008006" key="3">
    <source>
        <dbReference type="Google" id="ProtNLM"/>
    </source>
</evidence>
<accession>A0AAV2HWF6</accession>
<proteinExistence type="predicted"/>
<comment type="caution">
    <text evidence="1">The sequence shown here is derived from an EMBL/GenBank/DDBJ whole genome shotgun (WGS) entry which is preliminary data.</text>
</comment>
<organism evidence="1 2">
    <name type="scientific">Lymnaea stagnalis</name>
    <name type="common">Great pond snail</name>
    <name type="synonym">Helix stagnalis</name>
    <dbReference type="NCBI Taxonomy" id="6523"/>
    <lineage>
        <taxon>Eukaryota</taxon>
        <taxon>Metazoa</taxon>
        <taxon>Spiralia</taxon>
        <taxon>Lophotrochozoa</taxon>
        <taxon>Mollusca</taxon>
        <taxon>Gastropoda</taxon>
        <taxon>Heterobranchia</taxon>
        <taxon>Euthyneura</taxon>
        <taxon>Panpulmonata</taxon>
        <taxon>Hygrophila</taxon>
        <taxon>Lymnaeoidea</taxon>
        <taxon>Lymnaeidae</taxon>
        <taxon>Lymnaea</taxon>
    </lineage>
</organism>
<reference evidence="1 2" key="1">
    <citation type="submission" date="2024-04" db="EMBL/GenBank/DDBJ databases">
        <authorList>
            <consortium name="Genoscope - CEA"/>
            <person name="William W."/>
        </authorList>
    </citation>
    <scope>NUCLEOTIDE SEQUENCE [LARGE SCALE GENOMIC DNA]</scope>
</reference>
<gene>
    <name evidence="1" type="ORF">GSLYS_00010566001</name>
</gene>
<keyword evidence="2" id="KW-1185">Reference proteome</keyword>
<dbReference type="PANTHER" id="PTHR45913:SF21">
    <property type="entry name" value="DUF4371 DOMAIN-CONTAINING PROTEIN"/>
    <property type="match status" value="1"/>
</dbReference>
<dbReference type="AlphaFoldDB" id="A0AAV2HWF6"/>
<feature type="non-terminal residue" evidence="1">
    <location>
        <position position="1"/>
    </location>
</feature>
<evidence type="ECO:0000313" key="1">
    <source>
        <dbReference type="EMBL" id="CAL1536653.1"/>
    </source>
</evidence>